<feature type="compositionally biased region" description="Pro residues" evidence="6">
    <location>
        <begin position="26"/>
        <end position="40"/>
    </location>
</feature>
<gene>
    <name evidence="8" type="ORF">THAPS_269254</name>
</gene>
<dbReference type="Gene3D" id="1.10.10.10">
    <property type="entry name" value="Winged helix-like DNA-binding domain superfamily/Winged helix DNA-binding domain"/>
    <property type="match status" value="1"/>
</dbReference>
<dbReference type="GO" id="GO:0005634">
    <property type="term" value="C:nucleus"/>
    <property type="evidence" value="ECO:0007669"/>
    <property type="project" value="UniProtKB-SubCell"/>
</dbReference>
<reference evidence="8 9" key="1">
    <citation type="journal article" date="2004" name="Science">
        <title>The genome of the diatom Thalassiosira pseudonana: ecology, evolution, and metabolism.</title>
        <authorList>
            <person name="Armbrust E.V."/>
            <person name="Berges J.A."/>
            <person name="Bowler C."/>
            <person name="Green B.R."/>
            <person name="Martinez D."/>
            <person name="Putnam N.H."/>
            <person name="Zhou S."/>
            <person name="Allen A.E."/>
            <person name="Apt K.E."/>
            <person name="Bechner M."/>
            <person name="Brzezinski M.A."/>
            <person name="Chaal B.K."/>
            <person name="Chiovitti A."/>
            <person name="Davis A.K."/>
            <person name="Demarest M.S."/>
            <person name="Detter J.C."/>
            <person name="Glavina T."/>
            <person name="Goodstein D."/>
            <person name="Hadi M.Z."/>
            <person name="Hellsten U."/>
            <person name="Hildebrand M."/>
            <person name="Jenkins B.D."/>
            <person name="Jurka J."/>
            <person name="Kapitonov V.V."/>
            <person name="Kroger N."/>
            <person name="Lau W.W."/>
            <person name="Lane T.W."/>
            <person name="Larimer F.W."/>
            <person name="Lippmeier J.C."/>
            <person name="Lucas S."/>
            <person name="Medina M."/>
            <person name="Montsant A."/>
            <person name="Obornik M."/>
            <person name="Parker M.S."/>
            <person name="Palenik B."/>
            <person name="Pazour G.J."/>
            <person name="Richardson P.M."/>
            <person name="Rynearson T.A."/>
            <person name="Saito M.A."/>
            <person name="Schwartz D.C."/>
            <person name="Thamatrakoln K."/>
            <person name="Valentin K."/>
            <person name="Vardi A."/>
            <person name="Wilkerson F.P."/>
            <person name="Rokhsar D.S."/>
        </authorList>
    </citation>
    <scope>NUCLEOTIDE SEQUENCE [LARGE SCALE GENOMIC DNA]</scope>
    <source>
        <strain evidence="8 9">CCMP1335</strain>
    </source>
</reference>
<dbReference type="GeneID" id="7444159"/>
<dbReference type="InterPro" id="IPR003316">
    <property type="entry name" value="E2F_WHTH_DNA-bd_dom"/>
</dbReference>
<dbReference type="Pfam" id="PF02319">
    <property type="entry name" value="WHD_E2F_TDP"/>
    <property type="match status" value="1"/>
</dbReference>
<evidence type="ECO:0000313" key="8">
    <source>
        <dbReference type="EMBL" id="ACI64587.1"/>
    </source>
</evidence>
<name>B5YN78_THAPS</name>
<feature type="non-terminal residue" evidence="8">
    <location>
        <position position="327"/>
    </location>
</feature>
<evidence type="ECO:0000259" key="7">
    <source>
        <dbReference type="SMART" id="SM01372"/>
    </source>
</evidence>
<feature type="compositionally biased region" description="Polar residues" evidence="6">
    <location>
        <begin position="9"/>
        <end position="20"/>
    </location>
</feature>
<proteinExistence type="inferred from homology"/>
<dbReference type="HOGENOM" id="CLU_851524_0_0_1"/>
<evidence type="ECO:0000256" key="3">
    <source>
        <dbReference type="ARBA" id="ARBA00023125"/>
    </source>
</evidence>
<evidence type="ECO:0000313" key="9">
    <source>
        <dbReference type="Proteomes" id="UP000001449"/>
    </source>
</evidence>
<dbReference type="AlphaFoldDB" id="B5YN78"/>
<dbReference type="KEGG" id="tps:THAPS_269254"/>
<organism evidence="8 9">
    <name type="scientific">Thalassiosira pseudonana</name>
    <name type="common">Marine diatom</name>
    <name type="synonym">Cyclotella nana</name>
    <dbReference type="NCBI Taxonomy" id="35128"/>
    <lineage>
        <taxon>Eukaryota</taxon>
        <taxon>Sar</taxon>
        <taxon>Stramenopiles</taxon>
        <taxon>Ochrophyta</taxon>
        <taxon>Bacillariophyta</taxon>
        <taxon>Coscinodiscophyceae</taxon>
        <taxon>Thalassiosirophycidae</taxon>
        <taxon>Thalassiosirales</taxon>
        <taxon>Thalassiosiraceae</taxon>
        <taxon>Thalassiosira</taxon>
    </lineage>
</organism>
<dbReference type="SUPFAM" id="SSF46785">
    <property type="entry name" value="Winged helix' DNA-binding domain"/>
    <property type="match status" value="1"/>
</dbReference>
<dbReference type="PaxDb" id="35128-Thaps269254"/>
<keyword evidence="4 5" id="KW-0804">Transcription</keyword>
<reference evidence="8 9" key="2">
    <citation type="journal article" date="2008" name="Nature">
        <title>The Phaeodactylum genome reveals the evolutionary history of diatom genomes.</title>
        <authorList>
            <person name="Bowler C."/>
            <person name="Allen A.E."/>
            <person name="Badger J.H."/>
            <person name="Grimwood J."/>
            <person name="Jabbari K."/>
            <person name="Kuo A."/>
            <person name="Maheswari U."/>
            <person name="Martens C."/>
            <person name="Maumus F."/>
            <person name="Otillar R.P."/>
            <person name="Rayko E."/>
            <person name="Salamov A."/>
            <person name="Vandepoele K."/>
            <person name="Beszteri B."/>
            <person name="Gruber A."/>
            <person name="Heijde M."/>
            <person name="Katinka M."/>
            <person name="Mock T."/>
            <person name="Valentin K."/>
            <person name="Verret F."/>
            <person name="Berges J.A."/>
            <person name="Brownlee C."/>
            <person name="Cadoret J.P."/>
            <person name="Chiovitti A."/>
            <person name="Choi C.J."/>
            <person name="Coesel S."/>
            <person name="De Martino A."/>
            <person name="Detter J.C."/>
            <person name="Durkin C."/>
            <person name="Falciatore A."/>
            <person name="Fournet J."/>
            <person name="Haruta M."/>
            <person name="Huysman M.J."/>
            <person name="Jenkins B.D."/>
            <person name="Jiroutova K."/>
            <person name="Jorgensen R.E."/>
            <person name="Joubert Y."/>
            <person name="Kaplan A."/>
            <person name="Kroger N."/>
            <person name="Kroth P.G."/>
            <person name="La Roche J."/>
            <person name="Lindquist E."/>
            <person name="Lommer M."/>
            <person name="Martin-Jezequel V."/>
            <person name="Lopez P.J."/>
            <person name="Lucas S."/>
            <person name="Mangogna M."/>
            <person name="McGinnis K."/>
            <person name="Medlin L.K."/>
            <person name="Montsant A."/>
            <person name="Oudot-Le Secq M.P."/>
            <person name="Napoli C."/>
            <person name="Obornik M."/>
            <person name="Parker M.S."/>
            <person name="Petit J.L."/>
            <person name="Porcel B.M."/>
            <person name="Poulsen N."/>
            <person name="Robison M."/>
            <person name="Rychlewski L."/>
            <person name="Rynearson T.A."/>
            <person name="Schmutz J."/>
            <person name="Shapiro H."/>
            <person name="Siaut M."/>
            <person name="Stanley M."/>
            <person name="Sussman M.R."/>
            <person name="Taylor A.R."/>
            <person name="Vardi A."/>
            <person name="von Dassow P."/>
            <person name="Vyverman W."/>
            <person name="Willis A."/>
            <person name="Wyrwicz L.S."/>
            <person name="Rokhsar D.S."/>
            <person name="Weissenbach J."/>
            <person name="Armbrust E.V."/>
            <person name="Green B.R."/>
            <person name="Van de Peer Y."/>
            <person name="Grigoriev I.V."/>
        </authorList>
    </citation>
    <scope>NUCLEOTIDE SEQUENCE [LARGE SCALE GENOMIC DNA]</scope>
    <source>
        <strain evidence="8 9">CCMP1335</strain>
    </source>
</reference>
<feature type="region of interest" description="Disordered" evidence="6">
    <location>
        <begin position="151"/>
        <end position="230"/>
    </location>
</feature>
<dbReference type="GO" id="GO:0006357">
    <property type="term" value="P:regulation of transcription by RNA polymerase II"/>
    <property type="evidence" value="ECO:0007669"/>
    <property type="project" value="InterPro"/>
</dbReference>
<dbReference type="FunFam" id="1.10.10.10:FF:000008">
    <property type="entry name" value="E2F transcription factor 1"/>
    <property type="match status" value="1"/>
</dbReference>
<feature type="domain" description="E2F/DP family winged-helix DNA-binding" evidence="7">
    <location>
        <begin position="237"/>
        <end position="320"/>
    </location>
</feature>
<dbReference type="GO" id="GO:0005667">
    <property type="term" value="C:transcription regulator complex"/>
    <property type="evidence" value="ECO:0007669"/>
    <property type="project" value="InterPro"/>
</dbReference>
<comment type="subcellular location">
    <subcellularLocation>
        <location evidence="5">Nucleus</location>
    </subcellularLocation>
</comment>
<evidence type="ECO:0000256" key="5">
    <source>
        <dbReference type="RuleBase" id="RU003796"/>
    </source>
</evidence>
<dbReference type="GO" id="GO:0000978">
    <property type="term" value="F:RNA polymerase II cis-regulatory region sequence-specific DNA binding"/>
    <property type="evidence" value="ECO:0007669"/>
    <property type="project" value="InterPro"/>
</dbReference>
<dbReference type="InterPro" id="IPR036390">
    <property type="entry name" value="WH_DNA-bd_sf"/>
</dbReference>
<dbReference type="PANTHER" id="PTHR12081:SF18">
    <property type="entry name" value="TRANSCRIPTION FACTOR E2F2-RELATED"/>
    <property type="match status" value="1"/>
</dbReference>
<comment type="similarity">
    <text evidence="1 5">Belongs to the E2F/DP family.</text>
</comment>
<sequence>MVRPLRVPTHSSSSSANPTPQRYGAPAPPGSYPHALPPPSGAVSSGQIRMSDHRRSSGYPTAPLPPPPPRYEMVPSSRSADAHLKMSPIDVLKGGKAVTPDAQNSPHSKHYVNAMKNAGCSEDGQGRQHTLSVPSPERAFCVSSIHSPYRGSPSGAHHGHHHYMSASNTSNLDPSIFSTPSHSKTKYQPSPIHSSDQPRPQFTKPTKGKSKPSSTPNNCDSRDSMSPVTDEALTRSKFDSSLGVLTKKLVYLLKRAASHGTLENGTYIGLKAKGGEGTLDLNAAVKELNVQKRRIYDITNVLEGIGLIEKRSKNHIAWIGDMEEKDA</sequence>
<evidence type="ECO:0000256" key="2">
    <source>
        <dbReference type="ARBA" id="ARBA00023015"/>
    </source>
</evidence>
<protein>
    <recommendedName>
        <fullName evidence="7">E2F/DP family winged-helix DNA-binding domain-containing protein</fullName>
    </recommendedName>
</protein>
<evidence type="ECO:0000256" key="4">
    <source>
        <dbReference type="ARBA" id="ARBA00023163"/>
    </source>
</evidence>
<dbReference type="PANTHER" id="PTHR12081">
    <property type="entry name" value="TRANSCRIPTION FACTOR E2F"/>
    <property type="match status" value="1"/>
</dbReference>
<feature type="compositionally biased region" description="Polar residues" evidence="6">
    <location>
        <begin position="165"/>
        <end position="200"/>
    </location>
</feature>
<dbReference type="InParanoid" id="B5YN78"/>
<keyword evidence="2 5" id="KW-0805">Transcription regulation</keyword>
<dbReference type="STRING" id="35128.B5YN78"/>
<accession>B5YN78</accession>
<dbReference type="EMBL" id="CP001160">
    <property type="protein sequence ID" value="ACI64587.1"/>
    <property type="molecule type" value="Genomic_DNA"/>
</dbReference>
<keyword evidence="9" id="KW-1185">Reference proteome</keyword>
<dbReference type="SMART" id="SM01372">
    <property type="entry name" value="E2F_TDP"/>
    <property type="match status" value="1"/>
</dbReference>
<dbReference type="InterPro" id="IPR015633">
    <property type="entry name" value="E2F"/>
</dbReference>
<keyword evidence="5" id="KW-0539">Nucleus</keyword>
<dbReference type="eggNOG" id="KOG2577">
    <property type="taxonomic scope" value="Eukaryota"/>
</dbReference>
<evidence type="ECO:0000256" key="1">
    <source>
        <dbReference type="ARBA" id="ARBA00010940"/>
    </source>
</evidence>
<dbReference type="RefSeq" id="XP_002295870.1">
    <property type="nucleotide sequence ID" value="XM_002295834.1"/>
</dbReference>
<dbReference type="InterPro" id="IPR036388">
    <property type="entry name" value="WH-like_DNA-bd_sf"/>
</dbReference>
<keyword evidence="3 5" id="KW-0238">DNA-binding</keyword>
<dbReference type="Proteomes" id="UP000001449">
    <property type="component" value="Chromosome 7"/>
</dbReference>
<evidence type="ECO:0000256" key="6">
    <source>
        <dbReference type="SAM" id="MobiDB-lite"/>
    </source>
</evidence>
<feature type="region of interest" description="Disordered" evidence="6">
    <location>
        <begin position="1"/>
        <end position="80"/>
    </location>
</feature>